<keyword evidence="4" id="KW-1185">Reference proteome</keyword>
<keyword evidence="1" id="KW-0472">Membrane</keyword>
<dbReference type="PANTHER" id="PTHR10983">
    <property type="entry name" value="1-ACYLGLYCEROL-3-PHOSPHATE ACYLTRANSFERASE-RELATED"/>
    <property type="match status" value="1"/>
</dbReference>
<dbReference type="AlphaFoldDB" id="A0A974PWI2"/>
<dbReference type="Proteomes" id="UP000663444">
    <property type="component" value="Chromosome"/>
</dbReference>
<dbReference type="SMART" id="SM00563">
    <property type="entry name" value="PlsC"/>
    <property type="match status" value="1"/>
</dbReference>
<dbReference type="EMBL" id="CP064781">
    <property type="protein sequence ID" value="QRJ62788.1"/>
    <property type="molecule type" value="Genomic_DNA"/>
</dbReference>
<dbReference type="InterPro" id="IPR002123">
    <property type="entry name" value="Plipid/glycerol_acylTrfase"/>
</dbReference>
<dbReference type="CDD" id="cd07990">
    <property type="entry name" value="LPLAT_LCLAT1-like"/>
    <property type="match status" value="1"/>
</dbReference>
<evidence type="ECO:0000259" key="2">
    <source>
        <dbReference type="SMART" id="SM00563"/>
    </source>
</evidence>
<keyword evidence="3" id="KW-0808">Transferase</keyword>
<proteinExistence type="predicted"/>
<dbReference type="RefSeq" id="WP_203386319.1">
    <property type="nucleotide sequence ID" value="NZ_CP064781.1"/>
</dbReference>
<accession>A0A974PWI2</accession>
<gene>
    <name evidence="3" type="ORF">IWH25_13545</name>
</gene>
<name>A0A974PWI2_9RHOO</name>
<sequence length="291" mass="32906">MAIAKGCLASFLLGANVLLVFLAMIPFALLKLCLPFAAARRPIDRILNRLAETWIAVNGWWIGLVGRVRWDVQGADTLRRHGWYLVGSNHQSWVDILVLQKALTGKVPLLKFFLKRELIYVPLMGLAWWALDFPFMRRGGSFARDLAATRKSCERFREIPTSVINFLEGTRFTLAKRDEQQSPYRHLLAPKVGGLAMALSVMGDRFRSYLDVTIVYPDGVPTFWDLLCGRMHEVVVRVRELELPALPEGVAIGSAPYRRQMTAWVDQMWREKDACIDDILAGRKPAPAKAA</sequence>
<evidence type="ECO:0000256" key="1">
    <source>
        <dbReference type="SAM" id="Phobius"/>
    </source>
</evidence>
<dbReference type="KEGG" id="ares:IWH25_13545"/>
<evidence type="ECO:0000313" key="4">
    <source>
        <dbReference type="Proteomes" id="UP000663444"/>
    </source>
</evidence>
<protein>
    <submittedName>
        <fullName evidence="3">Acyltransferase</fullName>
    </submittedName>
</protein>
<dbReference type="NCBIfam" id="NF010621">
    <property type="entry name" value="PRK14014.1"/>
    <property type="match status" value="1"/>
</dbReference>
<keyword evidence="3" id="KW-0012">Acyltransferase</keyword>
<feature type="domain" description="Phospholipid/glycerol acyltransferase" evidence="2">
    <location>
        <begin position="84"/>
        <end position="217"/>
    </location>
</feature>
<dbReference type="Pfam" id="PF01553">
    <property type="entry name" value="Acyltransferase"/>
    <property type="match status" value="1"/>
</dbReference>
<keyword evidence="1" id="KW-0812">Transmembrane</keyword>
<dbReference type="GO" id="GO:0016746">
    <property type="term" value="F:acyltransferase activity"/>
    <property type="evidence" value="ECO:0007669"/>
    <property type="project" value="UniProtKB-KW"/>
</dbReference>
<dbReference type="PANTHER" id="PTHR10983:SF16">
    <property type="entry name" value="LYSOCARDIOLIPIN ACYLTRANSFERASE 1"/>
    <property type="match status" value="1"/>
</dbReference>
<keyword evidence="1" id="KW-1133">Transmembrane helix</keyword>
<organism evidence="3 4">
    <name type="scientific">Azospira restricta</name>
    <dbReference type="NCBI Taxonomy" id="404405"/>
    <lineage>
        <taxon>Bacteria</taxon>
        <taxon>Pseudomonadati</taxon>
        <taxon>Pseudomonadota</taxon>
        <taxon>Betaproteobacteria</taxon>
        <taxon>Rhodocyclales</taxon>
        <taxon>Rhodocyclaceae</taxon>
        <taxon>Azospira</taxon>
    </lineage>
</organism>
<evidence type="ECO:0000313" key="3">
    <source>
        <dbReference type="EMBL" id="QRJ62788.1"/>
    </source>
</evidence>
<reference evidence="3" key="1">
    <citation type="submission" date="2020-11" db="EMBL/GenBank/DDBJ databases">
        <title>Azospira restricta DSM 18626 genome sequence.</title>
        <authorList>
            <person name="Moe W.M."/>
        </authorList>
    </citation>
    <scope>NUCLEOTIDE SEQUENCE</scope>
    <source>
        <strain evidence="3">DSM 18626</strain>
    </source>
</reference>
<dbReference type="SUPFAM" id="SSF69593">
    <property type="entry name" value="Glycerol-3-phosphate (1)-acyltransferase"/>
    <property type="match status" value="1"/>
</dbReference>
<feature type="transmembrane region" description="Helical" evidence="1">
    <location>
        <begin position="12"/>
        <end position="34"/>
    </location>
</feature>